<proteinExistence type="predicted"/>
<accession>A0A8G2EZN2</accession>
<protein>
    <recommendedName>
        <fullName evidence="4">DUF1491 domain-containing protein</fullName>
    </recommendedName>
</protein>
<feature type="region of interest" description="Disordered" evidence="1">
    <location>
        <begin position="1"/>
        <end position="27"/>
    </location>
</feature>
<dbReference type="OrthoDB" id="9809136at2"/>
<organism evidence="2 3">
    <name type="scientific">Thalassobaculum litoreum DSM 18839</name>
    <dbReference type="NCBI Taxonomy" id="1123362"/>
    <lineage>
        <taxon>Bacteria</taxon>
        <taxon>Pseudomonadati</taxon>
        <taxon>Pseudomonadota</taxon>
        <taxon>Alphaproteobacteria</taxon>
        <taxon>Rhodospirillales</taxon>
        <taxon>Thalassobaculaceae</taxon>
        <taxon>Thalassobaculum</taxon>
    </lineage>
</organism>
<dbReference type="EMBL" id="FNBW01000014">
    <property type="protein sequence ID" value="SDG31971.1"/>
    <property type="molecule type" value="Genomic_DNA"/>
</dbReference>
<dbReference type="AlphaFoldDB" id="A0A8G2EZN2"/>
<sequence>MRNHKVFPASRAQRLGSSVSRDEHNEEVSVTEPRLKAGIIVQAAIRQASARGISATVVRHGDDDAGQVFVVVNRGRDIGFVLLAPTRDYDSGKMVWRRPLGEHPLPEYEVDAHIEKERRIDPDLWVLEIEARDGWHPFDEG</sequence>
<gene>
    <name evidence="2" type="ORF">SAMN05660686_04027</name>
</gene>
<dbReference type="Pfam" id="PF07372">
    <property type="entry name" value="DUF1491"/>
    <property type="match status" value="1"/>
</dbReference>
<dbReference type="Gene3D" id="3.40.1530.20">
    <property type="entry name" value="Protein of unknown function (DUF1491)"/>
    <property type="match status" value="1"/>
</dbReference>
<dbReference type="InterPro" id="IPR009964">
    <property type="entry name" value="DUF1491"/>
</dbReference>
<evidence type="ECO:0000256" key="1">
    <source>
        <dbReference type="SAM" id="MobiDB-lite"/>
    </source>
</evidence>
<evidence type="ECO:0000313" key="3">
    <source>
        <dbReference type="Proteomes" id="UP000198615"/>
    </source>
</evidence>
<comment type="caution">
    <text evidence="2">The sequence shown here is derived from an EMBL/GenBank/DDBJ whole genome shotgun (WGS) entry which is preliminary data.</text>
</comment>
<keyword evidence="3" id="KW-1185">Reference proteome</keyword>
<dbReference type="Proteomes" id="UP000198615">
    <property type="component" value="Unassembled WGS sequence"/>
</dbReference>
<reference evidence="2 3" key="1">
    <citation type="submission" date="2016-10" db="EMBL/GenBank/DDBJ databases">
        <authorList>
            <person name="Varghese N."/>
            <person name="Submissions S."/>
        </authorList>
    </citation>
    <scope>NUCLEOTIDE SEQUENCE [LARGE SCALE GENOMIC DNA]</scope>
    <source>
        <strain evidence="2 3">DSM 18839</strain>
    </source>
</reference>
<evidence type="ECO:0000313" key="2">
    <source>
        <dbReference type="EMBL" id="SDG31971.1"/>
    </source>
</evidence>
<name>A0A8G2EZN2_9PROT</name>
<evidence type="ECO:0008006" key="4">
    <source>
        <dbReference type="Google" id="ProtNLM"/>
    </source>
</evidence>